<gene>
    <name evidence="3" type="ORF">KB874_04660</name>
</gene>
<proteinExistence type="predicted"/>
<dbReference type="EMBL" id="JAGTUU010000002">
    <property type="protein sequence ID" value="MBS0123415.1"/>
    <property type="molecule type" value="Genomic_DNA"/>
</dbReference>
<dbReference type="Proteomes" id="UP000681356">
    <property type="component" value="Unassembled WGS sequence"/>
</dbReference>
<feature type="compositionally biased region" description="Polar residues" evidence="1">
    <location>
        <begin position="9"/>
        <end position="23"/>
    </location>
</feature>
<keyword evidence="4" id="KW-1185">Reference proteome</keyword>
<feature type="region of interest" description="Disordered" evidence="1">
    <location>
        <begin position="1"/>
        <end position="44"/>
    </location>
</feature>
<comment type="caution">
    <text evidence="3">The sequence shown here is derived from an EMBL/GenBank/DDBJ whole genome shotgun (WGS) entry which is preliminary data.</text>
</comment>
<reference evidence="3" key="1">
    <citation type="submission" date="2021-04" db="EMBL/GenBank/DDBJ databases">
        <authorList>
            <person name="Yoon J."/>
        </authorList>
    </citation>
    <scope>NUCLEOTIDE SEQUENCE</scope>
    <source>
        <strain evidence="3">KMU-90</strain>
    </source>
</reference>
<dbReference type="AlphaFoldDB" id="A0A8J7W9G3"/>
<feature type="compositionally biased region" description="Basic and acidic residues" evidence="1">
    <location>
        <begin position="29"/>
        <end position="44"/>
    </location>
</feature>
<protein>
    <recommendedName>
        <fullName evidence="5">Alginate biosynthesis protein Alg44</fullName>
    </recommendedName>
</protein>
<evidence type="ECO:0000256" key="2">
    <source>
        <dbReference type="SAM" id="Phobius"/>
    </source>
</evidence>
<evidence type="ECO:0000256" key="1">
    <source>
        <dbReference type="SAM" id="MobiDB-lite"/>
    </source>
</evidence>
<accession>A0A8J7W9G3</accession>
<dbReference type="RefSeq" id="WP_212535395.1">
    <property type="nucleotide sequence ID" value="NZ_JAGTUU010000002.1"/>
</dbReference>
<evidence type="ECO:0008006" key="5">
    <source>
        <dbReference type="Google" id="ProtNLM"/>
    </source>
</evidence>
<evidence type="ECO:0000313" key="3">
    <source>
        <dbReference type="EMBL" id="MBS0123415.1"/>
    </source>
</evidence>
<keyword evidence="2" id="KW-1133">Transmembrane helix</keyword>
<organism evidence="3 4">
    <name type="scientific">Thetidibacter halocola</name>
    <dbReference type="NCBI Taxonomy" id="2827239"/>
    <lineage>
        <taxon>Bacteria</taxon>
        <taxon>Pseudomonadati</taxon>
        <taxon>Pseudomonadota</taxon>
        <taxon>Alphaproteobacteria</taxon>
        <taxon>Rhodobacterales</taxon>
        <taxon>Roseobacteraceae</taxon>
        <taxon>Thetidibacter</taxon>
    </lineage>
</organism>
<feature type="transmembrane region" description="Helical" evidence="2">
    <location>
        <begin position="187"/>
        <end position="205"/>
    </location>
</feature>
<name>A0A8J7W9G3_9RHOB</name>
<evidence type="ECO:0000313" key="4">
    <source>
        <dbReference type="Proteomes" id="UP000681356"/>
    </source>
</evidence>
<keyword evidence="2" id="KW-0812">Transmembrane</keyword>
<sequence>MANDVYTDSFETGFTFSGATDTSPAARPETPRAEPRAERPQTRAVPRDFGYEDEHPLLRVPFTLHVDGCRHDGDAVSVTHIHTHRNEGGTLGVGTKHLGLLHFAFENFAVTLHPQVTVLEERADGRCVFQFTDPVGEHLPQLRYILNNVIAGDFVTIGGLISYTGPTQPKRAKDEAAKPMSQRVRSIIVMILSALLILMAAYTVFKRYTTAYELHPIFIESSGQQMRATGAGQISYLNPQAKKGEVVYSINANTGDVLNFQMPCDCEVAVAKGISEGATVLPTDLILTIFVNRSEIGVQTLMSIEGLSRAMNGDQVHMDLNDGRSIPVRIVPNETTSAATMRGDLFVPVEVVPPAGALTEADIGKAARLRLSKSLPGAFGLTREASP</sequence>
<keyword evidence="2" id="KW-0472">Membrane</keyword>